<dbReference type="SUPFAM" id="SSF48371">
    <property type="entry name" value="ARM repeat"/>
    <property type="match status" value="1"/>
</dbReference>
<dbReference type="InterPro" id="IPR016189">
    <property type="entry name" value="Transl_init_fac_IF2/IF5_N"/>
</dbReference>
<reference evidence="8 9" key="1">
    <citation type="submission" date="2021-02" db="EMBL/GenBank/DDBJ databases">
        <title>Variation within the Batrachochytrium salamandrivorans European outbreak.</title>
        <authorList>
            <person name="Kelly M."/>
            <person name="Pasmans F."/>
            <person name="Shea T.P."/>
            <person name="Munoz J.F."/>
            <person name="Carranza S."/>
            <person name="Cuomo C.A."/>
            <person name="Martel A."/>
        </authorList>
    </citation>
    <scope>NUCLEOTIDE SEQUENCE [LARGE SCALE GENOMIC DNA]</scope>
    <source>
        <strain evidence="8 9">AMFP18/2</strain>
    </source>
</reference>
<gene>
    <name evidence="8" type="ORF">BASA50_006876</name>
</gene>
<dbReference type="InterPro" id="IPR016190">
    <property type="entry name" value="Transl_init_fac_IF2/IF5_Zn-bd"/>
</dbReference>
<dbReference type="SMART" id="SM00653">
    <property type="entry name" value="eIF2B_5"/>
    <property type="match status" value="1"/>
</dbReference>
<keyword evidence="9" id="KW-1185">Reference proteome</keyword>
<comment type="similarity">
    <text evidence="1">Belongs to the eIF-2-beta/eIF-5 family.</text>
</comment>
<dbReference type="SMART" id="SM00515">
    <property type="entry name" value="eIF5C"/>
    <property type="match status" value="1"/>
</dbReference>
<dbReference type="PANTHER" id="PTHR23001">
    <property type="entry name" value="EUKARYOTIC TRANSLATION INITIATION FACTOR"/>
    <property type="match status" value="1"/>
</dbReference>
<feature type="compositionally biased region" description="Low complexity" evidence="6">
    <location>
        <begin position="165"/>
        <end position="176"/>
    </location>
</feature>
<evidence type="ECO:0000256" key="1">
    <source>
        <dbReference type="ARBA" id="ARBA00010397"/>
    </source>
</evidence>
<comment type="caution">
    <text evidence="8">The sequence shown here is derived from an EMBL/GenBank/DDBJ whole genome shotgun (WGS) entry which is preliminary data.</text>
</comment>
<dbReference type="Gene3D" id="1.25.40.180">
    <property type="match status" value="1"/>
</dbReference>
<dbReference type="SUPFAM" id="SSF100966">
    <property type="entry name" value="Translation initiation factor 2 beta, aIF2beta, N-terminal domain"/>
    <property type="match status" value="1"/>
</dbReference>
<evidence type="ECO:0000313" key="8">
    <source>
        <dbReference type="EMBL" id="KAH6594179.1"/>
    </source>
</evidence>
<dbReference type="Pfam" id="PF02020">
    <property type="entry name" value="W2"/>
    <property type="match status" value="1"/>
</dbReference>
<dbReference type="Gene3D" id="3.30.30.170">
    <property type="match status" value="1"/>
</dbReference>
<evidence type="ECO:0000256" key="5">
    <source>
        <dbReference type="ARBA" id="ARBA00023134"/>
    </source>
</evidence>
<evidence type="ECO:0000313" key="9">
    <source>
        <dbReference type="Proteomes" id="UP001648503"/>
    </source>
</evidence>
<dbReference type="PROSITE" id="PS51363">
    <property type="entry name" value="W2"/>
    <property type="match status" value="1"/>
</dbReference>
<evidence type="ECO:0000256" key="4">
    <source>
        <dbReference type="ARBA" id="ARBA00022917"/>
    </source>
</evidence>
<dbReference type="InterPro" id="IPR045196">
    <property type="entry name" value="IF2/IF5"/>
</dbReference>
<keyword evidence="2" id="KW-0396">Initiation factor</keyword>
<dbReference type="InterPro" id="IPR002735">
    <property type="entry name" value="Transl_init_fac_IF2/IF5_dom"/>
</dbReference>
<sequence>MCSAVNIRRDVSDKFYRYKMPRLISKVEGKGNGIKTVIPNMSDVAKALSRPSMYPTKFFGCELGAQVIHDVANDRHIVNGAHDAEKLQTLLDTFIDKFVLCPSCKNPETDLVITKDEFIMRDCKACGAHLPVDMRHKLVTYIIKNPPVSAKKSKKEKKSKKAERSNTSTTNASASTEPASNGSGEDDGMDELTRQIEHDSALIPVASADNANDDDWVENTSAEAVASRMKELNVSGALSKLLDGEDEGDEGDDPVDQLAAYIRATPDATDKDIIAKASAFGLRDYKVCLTLASTFLNANVLSDNMIAKHVDLFSQFMKNEKCQKALLGGIERLAGVEYPELLPKVALILKALYDADLIEEEVILAWGDKPSKKYVDRKISKDIRVRAEPFLTWLREAEEDDDEDEDDEE</sequence>
<keyword evidence="4" id="KW-0648">Protein biosynthesis</keyword>
<evidence type="ECO:0000256" key="6">
    <source>
        <dbReference type="SAM" id="MobiDB-lite"/>
    </source>
</evidence>
<keyword evidence="5" id="KW-0342">GTP-binding</keyword>
<feature type="domain" description="W2" evidence="7">
    <location>
        <begin position="248"/>
        <end position="404"/>
    </location>
</feature>
<dbReference type="CDD" id="cd11561">
    <property type="entry name" value="W2_eIF5"/>
    <property type="match status" value="1"/>
</dbReference>
<keyword evidence="3" id="KW-0547">Nucleotide-binding</keyword>
<dbReference type="InterPro" id="IPR003307">
    <property type="entry name" value="W2_domain"/>
</dbReference>
<dbReference type="Pfam" id="PF01873">
    <property type="entry name" value="eIF-5_eIF-2B"/>
    <property type="match status" value="1"/>
</dbReference>
<dbReference type="InterPro" id="IPR016024">
    <property type="entry name" value="ARM-type_fold"/>
</dbReference>
<feature type="compositionally biased region" description="Basic residues" evidence="6">
    <location>
        <begin position="151"/>
        <end position="161"/>
    </location>
</feature>
<evidence type="ECO:0000256" key="3">
    <source>
        <dbReference type="ARBA" id="ARBA00022741"/>
    </source>
</evidence>
<protein>
    <recommendedName>
        <fullName evidence="7">W2 domain-containing protein</fullName>
    </recommendedName>
</protein>
<accession>A0ABQ8F8S2</accession>
<evidence type="ECO:0000259" key="7">
    <source>
        <dbReference type="PROSITE" id="PS51363"/>
    </source>
</evidence>
<name>A0ABQ8F8S2_9FUNG</name>
<dbReference type="Proteomes" id="UP001648503">
    <property type="component" value="Unassembled WGS sequence"/>
</dbReference>
<dbReference type="PANTHER" id="PTHR23001:SF7">
    <property type="entry name" value="EUKARYOTIC TRANSLATION INITIATION FACTOR 5"/>
    <property type="match status" value="1"/>
</dbReference>
<dbReference type="Gene3D" id="2.20.25.350">
    <property type="match status" value="1"/>
</dbReference>
<evidence type="ECO:0000256" key="2">
    <source>
        <dbReference type="ARBA" id="ARBA00022540"/>
    </source>
</evidence>
<proteinExistence type="inferred from homology"/>
<organism evidence="8 9">
    <name type="scientific">Batrachochytrium salamandrivorans</name>
    <dbReference type="NCBI Taxonomy" id="1357716"/>
    <lineage>
        <taxon>Eukaryota</taxon>
        <taxon>Fungi</taxon>
        <taxon>Fungi incertae sedis</taxon>
        <taxon>Chytridiomycota</taxon>
        <taxon>Chytridiomycota incertae sedis</taxon>
        <taxon>Chytridiomycetes</taxon>
        <taxon>Rhizophydiales</taxon>
        <taxon>Rhizophydiales incertae sedis</taxon>
        <taxon>Batrachochytrium</taxon>
    </lineage>
</organism>
<dbReference type="EMBL" id="JAFCIX010000339">
    <property type="protein sequence ID" value="KAH6594179.1"/>
    <property type="molecule type" value="Genomic_DNA"/>
</dbReference>
<dbReference type="SUPFAM" id="SSF75689">
    <property type="entry name" value="Zinc-binding domain of translation initiation factor 2 beta"/>
    <property type="match status" value="1"/>
</dbReference>
<feature type="region of interest" description="Disordered" evidence="6">
    <location>
        <begin position="149"/>
        <end position="190"/>
    </location>
</feature>